<protein>
    <submittedName>
        <fullName evidence="2">Uncharacterized protein</fullName>
    </submittedName>
</protein>
<keyword evidence="3" id="KW-1185">Reference proteome</keyword>
<comment type="caution">
    <text evidence="2">The sequence shown here is derived from an EMBL/GenBank/DDBJ whole genome shotgun (WGS) entry which is preliminary data.</text>
</comment>
<sequence length="100" mass="10311">MRAVALAGCLVLAPLAARAEETRAPSGLTVPACESLVALRQLAAEAGEDSGRAAMLIGQRPGCHLVPRDGIGAVERRATFGGTIYECYTQAAGACVWVMP</sequence>
<proteinExistence type="predicted"/>
<accession>A0ABW2BMW0</accession>
<organism evidence="2 3">
    <name type="scientific">Methylobacterium komagatae</name>
    <dbReference type="NCBI Taxonomy" id="374425"/>
    <lineage>
        <taxon>Bacteria</taxon>
        <taxon>Pseudomonadati</taxon>
        <taxon>Pseudomonadota</taxon>
        <taxon>Alphaproteobacteria</taxon>
        <taxon>Hyphomicrobiales</taxon>
        <taxon>Methylobacteriaceae</taxon>
        <taxon>Methylobacterium</taxon>
    </lineage>
</organism>
<feature type="chain" id="PRO_5047029511" evidence="1">
    <location>
        <begin position="20"/>
        <end position="100"/>
    </location>
</feature>
<evidence type="ECO:0000256" key="1">
    <source>
        <dbReference type="SAM" id="SignalP"/>
    </source>
</evidence>
<feature type="signal peptide" evidence="1">
    <location>
        <begin position="1"/>
        <end position="19"/>
    </location>
</feature>
<gene>
    <name evidence="2" type="ORF">ACFQE0_20680</name>
</gene>
<evidence type="ECO:0000313" key="2">
    <source>
        <dbReference type="EMBL" id="MFC6791797.1"/>
    </source>
</evidence>
<keyword evidence="1" id="KW-0732">Signal</keyword>
<dbReference type="EMBL" id="JBHSWN010000001">
    <property type="protein sequence ID" value="MFC6791797.1"/>
    <property type="molecule type" value="Genomic_DNA"/>
</dbReference>
<evidence type="ECO:0000313" key="3">
    <source>
        <dbReference type="Proteomes" id="UP001596292"/>
    </source>
</evidence>
<name>A0ABW2BMW0_9HYPH</name>
<dbReference type="Proteomes" id="UP001596292">
    <property type="component" value="Unassembled WGS sequence"/>
</dbReference>
<dbReference type="RefSeq" id="WP_378972990.1">
    <property type="nucleotide sequence ID" value="NZ_JBHSWN010000001.1"/>
</dbReference>
<reference evidence="3" key="1">
    <citation type="journal article" date="2019" name="Int. J. Syst. Evol. Microbiol.">
        <title>The Global Catalogue of Microorganisms (GCM) 10K type strain sequencing project: providing services to taxonomists for standard genome sequencing and annotation.</title>
        <authorList>
            <consortium name="The Broad Institute Genomics Platform"/>
            <consortium name="The Broad Institute Genome Sequencing Center for Infectious Disease"/>
            <person name="Wu L."/>
            <person name="Ma J."/>
        </authorList>
    </citation>
    <scope>NUCLEOTIDE SEQUENCE [LARGE SCALE GENOMIC DNA]</scope>
    <source>
        <strain evidence="3">CCUG 48316</strain>
    </source>
</reference>